<dbReference type="Gene3D" id="3.40.50.720">
    <property type="entry name" value="NAD(P)-binding Rossmann-like Domain"/>
    <property type="match status" value="1"/>
</dbReference>
<evidence type="ECO:0000313" key="10">
    <source>
        <dbReference type="Proteomes" id="UP000677234"/>
    </source>
</evidence>
<dbReference type="SUPFAM" id="SSF51735">
    <property type="entry name" value="NAD(P)-binding Rossmann-fold domains"/>
    <property type="match status" value="1"/>
</dbReference>
<evidence type="ECO:0000313" key="9">
    <source>
        <dbReference type="Proteomes" id="UP000595847"/>
    </source>
</evidence>
<comment type="similarity">
    <text evidence="1">Belongs to the HIBADH-related family.</text>
</comment>
<dbReference type="KEGG" id="bcop:JD108_12160"/>
<reference evidence="7 9" key="1">
    <citation type="submission" date="2020-12" db="EMBL/GenBank/DDBJ databases">
        <title>strain FJAT-54423T represents a novel species of the genus Brevibacillus.</title>
        <authorList>
            <person name="Tang R."/>
        </authorList>
    </citation>
    <scope>NUCLEOTIDE SEQUENCE [LARGE SCALE GENOMIC DNA]</scope>
    <source>
        <strain evidence="7 9">FJAT-54423</strain>
    </source>
</reference>
<dbReference type="InterPro" id="IPR015815">
    <property type="entry name" value="HIBADH-related"/>
</dbReference>
<dbReference type="Proteomes" id="UP000595847">
    <property type="component" value="Chromosome"/>
</dbReference>
<proteinExistence type="inferred from homology"/>
<evidence type="ECO:0000256" key="4">
    <source>
        <dbReference type="PIRSR" id="PIRSR000103-1"/>
    </source>
</evidence>
<feature type="domain" description="6-phosphogluconate dehydrogenase NADP-binding" evidence="5">
    <location>
        <begin position="3"/>
        <end position="162"/>
    </location>
</feature>
<dbReference type="InterPro" id="IPR013328">
    <property type="entry name" value="6PGD_dom2"/>
</dbReference>
<feature type="domain" description="3-hydroxyisobutyrate dehydrogenase-like NAD-binding" evidence="6">
    <location>
        <begin position="165"/>
        <end position="285"/>
    </location>
</feature>
<evidence type="ECO:0000256" key="3">
    <source>
        <dbReference type="ARBA" id="ARBA00023027"/>
    </source>
</evidence>
<dbReference type="GO" id="GO:0051287">
    <property type="term" value="F:NAD binding"/>
    <property type="evidence" value="ECO:0007669"/>
    <property type="project" value="InterPro"/>
</dbReference>
<evidence type="ECO:0000256" key="2">
    <source>
        <dbReference type="ARBA" id="ARBA00023002"/>
    </source>
</evidence>
<evidence type="ECO:0000259" key="6">
    <source>
        <dbReference type="Pfam" id="PF14833"/>
    </source>
</evidence>
<dbReference type="PANTHER" id="PTHR43060">
    <property type="entry name" value="3-HYDROXYISOBUTYRATE DEHYDROGENASE-LIKE 1, MITOCHONDRIAL-RELATED"/>
    <property type="match status" value="1"/>
</dbReference>
<gene>
    <name evidence="7" type="ORF">JD108_12160</name>
    <name evidence="8" type="ORF">KDJ56_12105</name>
</gene>
<keyword evidence="10" id="KW-1185">Reference proteome</keyword>
<dbReference type="PIRSF" id="PIRSF000103">
    <property type="entry name" value="HIBADH"/>
    <property type="match status" value="1"/>
</dbReference>
<name>A0A7T5EHL7_9BACL</name>
<dbReference type="InterPro" id="IPR008927">
    <property type="entry name" value="6-PGluconate_DH-like_C_sf"/>
</dbReference>
<organism evidence="7 9">
    <name type="scientific">Brevibacillus composti</name>
    <dbReference type="NCBI Taxonomy" id="2796470"/>
    <lineage>
        <taxon>Bacteria</taxon>
        <taxon>Bacillati</taxon>
        <taxon>Bacillota</taxon>
        <taxon>Bacilli</taxon>
        <taxon>Bacillales</taxon>
        <taxon>Paenibacillaceae</taxon>
        <taxon>Brevibacillus</taxon>
    </lineage>
</organism>
<dbReference type="EMBL" id="CP073708">
    <property type="protein sequence ID" value="QUO39788.1"/>
    <property type="molecule type" value="Genomic_DNA"/>
</dbReference>
<reference evidence="8" key="2">
    <citation type="submission" date="2021-04" db="EMBL/GenBank/DDBJ databases">
        <title>Brevibacillus composti FJAT-54423, complete genome.</title>
        <authorList>
            <person name="Tang R."/>
        </authorList>
    </citation>
    <scope>NUCLEOTIDE SEQUENCE</scope>
    <source>
        <strain evidence="8">FJAT-54424</strain>
    </source>
</reference>
<dbReference type="Pfam" id="PF14833">
    <property type="entry name" value="NAD_binding_11"/>
    <property type="match status" value="1"/>
</dbReference>
<dbReference type="InterPro" id="IPR036291">
    <property type="entry name" value="NAD(P)-bd_dom_sf"/>
</dbReference>
<dbReference type="GO" id="GO:0016491">
    <property type="term" value="F:oxidoreductase activity"/>
    <property type="evidence" value="ECO:0007669"/>
    <property type="project" value="UniProtKB-KW"/>
</dbReference>
<accession>A0A7T5EHL7</accession>
<dbReference type="InterPro" id="IPR029154">
    <property type="entry name" value="HIBADH-like_NADP-bd"/>
</dbReference>
<sequence>MKNVGFIGIGVMGKGMIANLLQKGYRVYAHDAFPGAMEWARERGAETVSSPAEVGEKAQIVFTSLPGPETVREVMLGDRGLFATLQPGSMVFDTSTIDPNTARKLFEEAKARGFQFFDCPVSGGPAGAEAGTLTIMVGGESEQLEAAMPFLKAIGKEIIHIGDAGAGQVAKLCHNSVVASITAALGEALLVARKAGVDPQKVASVIDRGSAHNRVLAIFGPNILYGTYSETIFSLDHMHKDLQLYENTARKHQVPSMVGSTVLQLYEAAKAQGKGRWDSSAVCTVIEQLGQDSIAR</sequence>
<dbReference type="Gene3D" id="1.10.1040.10">
    <property type="entry name" value="N-(1-d-carboxylethyl)-l-norvaline Dehydrogenase, domain 2"/>
    <property type="match status" value="1"/>
</dbReference>
<dbReference type="AlphaFoldDB" id="A0A7T5EHL7"/>
<dbReference type="GO" id="GO:0050661">
    <property type="term" value="F:NADP binding"/>
    <property type="evidence" value="ECO:0007669"/>
    <property type="project" value="InterPro"/>
</dbReference>
<protein>
    <submittedName>
        <fullName evidence="7">NAD(P)-dependent oxidoreductase</fullName>
    </submittedName>
</protein>
<dbReference type="EMBL" id="CP066308">
    <property type="protein sequence ID" value="QQE72710.1"/>
    <property type="molecule type" value="Genomic_DNA"/>
</dbReference>
<dbReference type="Proteomes" id="UP000677234">
    <property type="component" value="Chromosome"/>
</dbReference>
<dbReference type="RefSeq" id="WP_198826343.1">
    <property type="nucleotide sequence ID" value="NZ_CP066308.1"/>
</dbReference>
<dbReference type="PANTHER" id="PTHR43060:SF15">
    <property type="entry name" value="3-HYDROXYISOBUTYRATE DEHYDROGENASE-LIKE 1, MITOCHONDRIAL-RELATED"/>
    <property type="match status" value="1"/>
</dbReference>
<dbReference type="Pfam" id="PF03446">
    <property type="entry name" value="NAD_binding_2"/>
    <property type="match status" value="1"/>
</dbReference>
<evidence type="ECO:0000313" key="7">
    <source>
        <dbReference type="EMBL" id="QQE72710.1"/>
    </source>
</evidence>
<keyword evidence="3" id="KW-0520">NAD</keyword>
<evidence type="ECO:0000259" key="5">
    <source>
        <dbReference type="Pfam" id="PF03446"/>
    </source>
</evidence>
<dbReference type="InterPro" id="IPR006115">
    <property type="entry name" value="6PGDH_NADP-bd"/>
</dbReference>
<dbReference type="SUPFAM" id="SSF48179">
    <property type="entry name" value="6-phosphogluconate dehydrogenase C-terminal domain-like"/>
    <property type="match status" value="1"/>
</dbReference>
<feature type="active site" evidence="4">
    <location>
        <position position="171"/>
    </location>
</feature>
<evidence type="ECO:0000313" key="8">
    <source>
        <dbReference type="EMBL" id="QUO39788.1"/>
    </source>
</evidence>
<evidence type="ECO:0000256" key="1">
    <source>
        <dbReference type="ARBA" id="ARBA00009080"/>
    </source>
</evidence>
<keyword evidence="2" id="KW-0560">Oxidoreductase</keyword>